<dbReference type="Pfam" id="PF13503">
    <property type="entry name" value="DUF4123"/>
    <property type="match status" value="1"/>
</dbReference>
<keyword evidence="3" id="KW-1185">Reference proteome</keyword>
<name>A0A1I6H008_9GAMM</name>
<evidence type="ECO:0000313" key="2">
    <source>
        <dbReference type="EMBL" id="SFR47786.1"/>
    </source>
</evidence>
<dbReference type="InterPro" id="IPR025391">
    <property type="entry name" value="DUF4123"/>
</dbReference>
<evidence type="ECO:0000259" key="1">
    <source>
        <dbReference type="Pfam" id="PF13503"/>
    </source>
</evidence>
<accession>A0A1I6H008</accession>
<dbReference type="Proteomes" id="UP000199290">
    <property type="component" value="Unassembled WGS sequence"/>
</dbReference>
<reference evidence="3" key="1">
    <citation type="submission" date="2016-10" db="EMBL/GenBank/DDBJ databases">
        <authorList>
            <person name="Varghese N."/>
            <person name="Submissions S."/>
        </authorList>
    </citation>
    <scope>NUCLEOTIDE SEQUENCE [LARGE SCALE GENOMIC DNA]</scope>
    <source>
        <strain evidence="3">CGMCC 1.6294</strain>
    </source>
</reference>
<dbReference type="AlphaFoldDB" id="A0A1I6H008"/>
<organism evidence="2 3">
    <name type="scientific">Marinobacter gudaonensis</name>
    <dbReference type="NCBI Taxonomy" id="375760"/>
    <lineage>
        <taxon>Bacteria</taxon>
        <taxon>Pseudomonadati</taxon>
        <taxon>Pseudomonadota</taxon>
        <taxon>Gammaproteobacteria</taxon>
        <taxon>Pseudomonadales</taxon>
        <taxon>Marinobacteraceae</taxon>
        <taxon>Marinobacter</taxon>
    </lineage>
</organism>
<gene>
    <name evidence="2" type="ORF">SAMN04488073_1885</name>
</gene>
<dbReference type="RefSeq" id="WP_167363227.1">
    <property type="nucleotide sequence ID" value="NZ_FOYV01000001.1"/>
</dbReference>
<protein>
    <recommendedName>
        <fullName evidence="1">DUF4123 domain-containing protein</fullName>
    </recommendedName>
</protein>
<sequence length="262" mass="29455">MLLTAPAMDKSKSLLGLDQTLRDFRVASGEQCLLIIDAARYDKVDTTQQIYTLDGNPDWFWLFDGTPFEQHKDAGPIVVRTSVNSELFQCAVSRWGADEALAILVSKYEPSKALAGIRKSLVIHFETYGPCFVRPYDGRFLEVVNTCLPEAVGSLIREDDLLVWCTCHSEGMYWSGASGVGTEGEGFYAHQPRSLERLLTWVSGWPRCMAITNKHRHPTSHRIRIIRELWSAGHPCPESDAELGALWQHAELEFHGPHEKGL</sequence>
<dbReference type="EMBL" id="FOYV01000001">
    <property type="protein sequence ID" value="SFR47786.1"/>
    <property type="molecule type" value="Genomic_DNA"/>
</dbReference>
<feature type="domain" description="DUF4123" evidence="1">
    <location>
        <begin position="34"/>
        <end position="148"/>
    </location>
</feature>
<proteinExistence type="predicted"/>
<dbReference type="STRING" id="375760.SAMN04488073_1885"/>
<evidence type="ECO:0000313" key="3">
    <source>
        <dbReference type="Proteomes" id="UP000199290"/>
    </source>
</evidence>